<dbReference type="RefSeq" id="WP_004653795.1">
    <property type="nucleotide sequence ID" value="NZ_KB849179.1"/>
</dbReference>
<protein>
    <recommendedName>
        <fullName evidence="4">DUF4760 domain-containing protein</fullName>
    </recommendedName>
</protein>
<keyword evidence="1" id="KW-0812">Transmembrane</keyword>
<reference evidence="2 3" key="1">
    <citation type="submission" date="2013-02" db="EMBL/GenBank/DDBJ databases">
        <title>The Genome Sequence of Acinetobacter sp. NIPH 809.</title>
        <authorList>
            <consortium name="The Broad Institute Genome Sequencing Platform"/>
            <consortium name="The Broad Institute Genome Sequencing Center for Infectious Disease"/>
            <person name="Cerqueira G."/>
            <person name="Feldgarden M."/>
            <person name="Courvalin P."/>
            <person name="Perichon B."/>
            <person name="Grillot-Courvalin C."/>
            <person name="Clermont D."/>
            <person name="Rocha E."/>
            <person name="Yoon E.-J."/>
            <person name="Nemec A."/>
            <person name="Walker B."/>
            <person name="Young S.K."/>
            <person name="Zeng Q."/>
            <person name="Gargeya S."/>
            <person name="Fitzgerald M."/>
            <person name="Haas B."/>
            <person name="Abouelleil A."/>
            <person name="Alvarado L."/>
            <person name="Arachchi H.M."/>
            <person name="Berlin A.M."/>
            <person name="Chapman S.B."/>
            <person name="Dewar J."/>
            <person name="Goldberg J."/>
            <person name="Griggs A."/>
            <person name="Gujja S."/>
            <person name="Hansen M."/>
            <person name="Howarth C."/>
            <person name="Imamovic A."/>
            <person name="Larimer J."/>
            <person name="McCowan C."/>
            <person name="Murphy C."/>
            <person name="Neiman D."/>
            <person name="Pearson M."/>
            <person name="Priest M."/>
            <person name="Roberts A."/>
            <person name="Saif S."/>
            <person name="Shea T."/>
            <person name="Sisk P."/>
            <person name="Sykes S."/>
            <person name="Wortman J."/>
            <person name="Nusbaum C."/>
            <person name="Birren B."/>
        </authorList>
    </citation>
    <scope>NUCLEOTIDE SEQUENCE [LARGE SCALE GENOMIC DNA]</scope>
    <source>
        <strain evidence="2 3">NIPH 809</strain>
    </source>
</reference>
<sequence>MDKDIKKFLKDTCVYIVTMTVIFFCIIFLIMFYQQNESAFKDAMDLCISFFSALATLGAAIIAAKLFETWKDTQSSSNRSELAKNIQIHLLRLKKLCDKNFETAIIFTKTNEYIRNPPADAPLSPSKILEHENERLTLQDKNNILKQEYNEILDLLRSSIDMYKFNYEDLNLNDDSIFEFNGYQRLISGLLTYNFNNESAESIDNFKILLKDSKKYFEDNFFDPILDKTSPYINFNKN</sequence>
<dbReference type="Proteomes" id="UP000013034">
    <property type="component" value="Unassembled WGS sequence"/>
</dbReference>
<keyword evidence="3" id="KW-1185">Reference proteome</keyword>
<comment type="caution">
    <text evidence="2">The sequence shown here is derived from an EMBL/GenBank/DDBJ whole genome shotgun (WGS) entry which is preliminary data.</text>
</comment>
<proteinExistence type="predicted"/>
<keyword evidence="1" id="KW-1133">Transmembrane helix</keyword>
<dbReference type="EMBL" id="APOI01000015">
    <property type="protein sequence ID" value="ENU23492.1"/>
    <property type="molecule type" value="Genomic_DNA"/>
</dbReference>
<accession>A0ABN0JEC9</accession>
<feature type="transmembrane region" description="Helical" evidence="1">
    <location>
        <begin position="12"/>
        <end position="33"/>
    </location>
</feature>
<evidence type="ECO:0000256" key="1">
    <source>
        <dbReference type="SAM" id="Phobius"/>
    </source>
</evidence>
<keyword evidence="1" id="KW-0472">Membrane</keyword>
<feature type="transmembrane region" description="Helical" evidence="1">
    <location>
        <begin position="48"/>
        <end position="67"/>
    </location>
</feature>
<organism evidence="2 3">
    <name type="scientific">Acinetobacter proteolyticus</name>
    <dbReference type="NCBI Taxonomy" id="1776741"/>
    <lineage>
        <taxon>Bacteria</taxon>
        <taxon>Pseudomonadati</taxon>
        <taxon>Pseudomonadota</taxon>
        <taxon>Gammaproteobacteria</taxon>
        <taxon>Moraxellales</taxon>
        <taxon>Moraxellaceae</taxon>
        <taxon>Acinetobacter</taxon>
    </lineage>
</organism>
<evidence type="ECO:0000313" key="3">
    <source>
        <dbReference type="Proteomes" id="UP000013034"/>
    </source>
</evidence>
<evidence type="ECO:0008006" key="4">
    <source>
        <dbReference type="Google" id="ProtNLM"/>
    </source>
</evidence>
<evidence type="ECO:0000313" key="2">
    <source>
        <dbReference type="EMBL" id="ENU23492.1"/>
    </source>
</evidence>
<gene>
    <name evidence="2" type="ORF">F993_01645</name>
</gene>
<name>A0ABN0JEC9_9GAMM</name>